<evidence type="ECO:0000256" key="4">
    <source>
        <dbReference type="ARBA" id="ARBA00016612"/>
    </source>
</evidence>
<proteinExistence type="inferred from homology"/>
<evidence type="ECO:0000256" key="1">
    <source>
        <dbReference type="ARBA" id="ARBA00004225"/>
    </source>
</evidence>
<keyword evidence="8 16" id="KW-1278">Translocase</keyword>
<feature type="transmembrane region" description="Helical" evidence="16">
    <location>
        <begin position="58"/>
        <end position="83"/>
    </location>
</feature>
<keyword evidence="16" id="KW-0999">Mitochondrion inner membrane</keyword>
<dbReference type="GO" id="GO:0008137">
    <property type="term" value="F:NADH dehydrogenase (ubiquinone) activity"/>
    <property type="evidence" value="ECO:0007669"/>
    <property type="project" value="UniProtKB-EC"/>
</dbReference>
<keyword evidence="5 16" id="KW-0813">Transport</keyword>
<dbReference type="InterPro" id="IPR001133">
    <property type="entry name" value="NADH_UbQ_OxRdtase_chain4L/K"/>
</dbReference>
<evidence type="ECO:0000256" key="5">
    <source>
        <dbReference type="ARBA" id="ARBA00022448"/>
    </source>
</evidence>
<dbReference type="Gene3D" id="1.10.287.3510">
    <property type="match status" value="1"/>
</dbReference>
<evidence type="ECO:0000256" key="12">
    <source>
        <dbReference type="ARBA" id="ARBA00023075"/>
    </source>
</evidence>
<evidence type="ECO:0000256" key="8">
    <source>
        <dbReference type="ARBA" id="ARBA00022967"/>
    </source>
</evidence>
<evidence type="ECO:0000256" key="3">
    <source>
        <dbReference type="ARBA" id="ARBA00012944"/>
    </source>
</evidence>
<keyword evidence="14 16" id="KW-0472">Membrane</keyword>
<feature type="transmembrane region" description="Helical" evidence="16">
    <location>
        <begin position="32"/>
        <end position="52"/>
    </location>
</feature>
<sequence length="99" mass="10773">MSILSLSIMFSLFMFVCGVVSFVGVRKHFLSTLLSLEYLMLAIFWLMSGVVGNLGSDLYFVLFFLTLAACEGALGLALLVSVVRTHGSDNFGSFSTLQC</sequence>
<evidence type="ECO:0000256" key="10">
    <source>
        <dbReference type="ARBA" id="ARBA00022989"/>
    </source>
</evidence>
<evidence type="ECO:0000256" key="2">
    <source>
        <dbReference type="ARBA" id="ARBA00010519"/>
    </source>
</evidence>
<geneLocation type="mitochondrion" evidence="17"/>
<dbReference type="GO" id="GO:0042773">
    <property type="term" value="P:ATP synthesis coupled electron transport"/>
    <property type="evidence" value="ECO:0007669"/>
    <property type="project" value="UniProtKB-UniRule"/>
</dbReference>
<dbReference type="GO" id="GO:0030964">
    <property type="term" value="C:NADH dehydrogenase complex"/>
    <property type="evidence" value="ECO:0007669"/>
    <property type="project" value="TreeGrafter"/>
</dbReference>
<keyword evidence="10 16" id="KW-1133">Transmembrane helix</keyword>
<evidence type="ECO:0000313" key="17">
    <source>
        <dbReference type="EMBL" id="ASA39537.1"/>
    </source>
</evidence>
<comment type="subcellular location">
    <subcellularLocation>
        <location evidence="16">Mitochondrion inner membrane</location>
        <topology evidence="16">Multi-pass membrane protein</topology>
    </subcellularLocation>
    <subcellularLocation>
        <location evidence="1">Mitochondrion membrane</location>
        <topology evidence="1">Multi-pass membrane protein</topology>
    </subcellularLocation>
</comment>
<evidence type="ECO:0000256" key="11">
    <source>
        <dbReference type="ARBA" id="ARBA00023027"/>
    </source>
</evidence>
<dbReference type="PANTHER" id="PTHR11434">
    <property type="entry name" value="NADH-UBIQUINONE OXIDOREDUCTASE SUBUNIT ND4L"/>
    <property type="match status" value="1"/>
</dbReference>
<organism evidence="17">
    <name type="scientific">Typhlopatsa pauliani</name>
    <dbReference type="NCBI Taxonomy" id="2010953"/>
    <lineage>
        <taxon>Eukaryota</taxon>
        <taxon>Metazoa</taxon>
        <taxon>Ecdysozoa</taxon>
        <taxon>Arthropoda</taxon>
        <taxon>Crustacea</taxon>
        <taxon>Multicrustacea</taxon>
        <taxon>Malacostraca</taxon>
        <taxon>Eumalacostraca</taxon>
        <taxon>Eucarida</taxon>
        <taxon>Decapoda</taxon>
        <taxon>Pleocyemata</taxon>
        <taxon>Caridea</taxon>
        <taxon>Atyoidea</taxon>
        <taxon>Atyidae</taxon>
        <taxon>Typhlopatsa</taxon>
    </lineage>
</organism>
<feature type="transmembrane region" description="Helical" evidence="16">
    <location>
        <begin position="6"/>
        <end position="25"/>
    </location>
</feature>
<dbReference type="EMBL" id="KX844716">
    <property type="protein sequence ID" value="ASA39537.1"/>
    <property type="molecule type" value="Genomic_DNA"/>
</dbReference>
<dbReference type="PANTHER" id="PTHR11434:SF0">
    <property type="entry name" value="NADH-UBIQUINONE OXIDOREDUCTASE CHAIN 4L"/>
    <property type="match status" value="1"/>
</dbReference>
<keyword evidence="6 16" id="KW-0679">Respiratory chain</keyword>
<dbReference type="InterPro" id="IPR039428">
    <property type="entry name" value="NUOK/Mnh_C1-like"/>
</dbReference>
<keyword evidence="13 16" id="KW-0496">Mitochondrion</keyword>
<keyword evidence="9 16" id="KW-0249">Electron transport</keyword>
<evidence type="ECO:0000256" key="16">
    <source>
        <dbReference type="RuleBase" id="RU004419"/>
    </source>
</evidence>
<dbReference type="GO" id="GO:0005743">
    <property type="term" value="C:mitochondrial inner membrane"/>
    <property type="evidence" value="ECO:0007669"/>
    <property type="project" value="UniProtKB-SubCell"/>
</dbReference>
<accession>A0A1Z2R752</accession>
<evidence type="ECO:0000256" key="13">
    <source>
        <dbReference type="ARBA" id="ARBA00023128"/>
    </source>
</evidence>
<name>A0A1Z2R752_9EUCA</name>
<evidence type="ECO:0000256" key="15">
    <source>
        <dbReference type="ARBA" id="ARBA00049551"/>
    </source>
</evidence>
<evidence type="ECO:0000256" key="6">
    <source>
        <dbReference type="ARBA" id="ARBA00022660"/>
    </source>
</evidence>
<keyword evidence="12 16" id="KW-0830">Ubiquinone</keyword>
<dbReference type="Pfam" id="PF00420">
    <property type="entry name" value="Oxidored_q2"/>
    <property type="match status" value="1"/>
</dbReference>
<dbReference type="AlphaFoldDB" id="A0A1Z2R752"/>
<evidence type="ECO:0000256" key="9">
    <source>
        <dbReference type="ARBA" id="ARBA00022982"/>
    </source>
</evidence>
<dbReference type="GO" id="GO:0016651">
    <property type="term" value="F:oxidoreductase activity, acting on NAD(P)H"/>
    <property type="evidence" value="ECO:0007669"/>
    <property type="project" value="InterPro"/>
</dbReference>
<evidence type="ECO:0000256" key="7">
    <source>
        <dbReference type="ARBA" id="ARBA00022692"/>
    </source>
</evidence>
<evidence type="ECO:0000256" key="14">
    <source>
        <dbReference type="ARBA" id="ARBA00023136"/>
    </source>
</evidence>
<reference evidence="17" key="1">
    <citation type="journal article" date="2017" name="Sci. Rep.">
        <title>Phylogenetic evidence that both ancient vicariance and dispersal have contributed to the biogeographic patterns of anchialine cave shrimps.</title>
        <authorList>
            <person name="Jurado-Rivera J.A."/>
            <person name="Pons J."/>
            <person name="Alvarez F."/>
            <person name="Botello A."/>
            <person name="Humphreys W.F."/>
            <person name="Page T.J."/>
            <person name="Iliffe T.M."/>
            <person name="Willassen E."/>
            <person name="Meland K."/>
            <person name="Juan C."/>
            <person name="Jaume D."/>
        </authorList>
    </citation>
    <scope>NUCLEOTIDE SEQUENCE</scope>
</reference>
<protein>
    <recommendedName>
        <fullName evidence="4 16">NADH-ubiquinone oxidoreductase chain 4L</fullName>
        <ecNumber evidence="3 16">7.1.1.2</ecNumber>
    </recommendedName>
</protein>
<comment type="similarity">
    <text evidence="2 16">Belongs to the complex I subunit 4L family.</text>
</comment>
<comment type="catalytic activity">
    <reaction evidence="15 16">
        <text>a ubiquinone + NADH + 5 H(+)(in) = a ubiquinol + NAD(+) + 4 H(+)(out)</text>
        <dbReference type="Rhea" id="RHEA:29091"/>
        <dbReference type="Rhea" id="RHEA-COMP:9565"/>
        <dbReference type="Rhea" id="RHEA-COMP:9566"/>
        <dbReference type="ChEBI" id="CHEBI:15378"/>
        <dbReference type="ChEBI" id="CHEBI:16389"/>
        <dbReference type="ChEBI" id="CHEBI:17976"/>
        <dbReference type="ChEBI" id="CHEBI:57540"/>
        <dbReference type="ChEBI" id="CHEBI:57945"/>
        <dbReference type="EC" id="7.1.1.2"/>
    </reaction>
</comment>
<keyword evidence="11 16" id="KW-0520">NAD</keyword>
<comment type="function">
    <text evidence="16">Core subunit of the mitochondrial membrane respiratory chain NADH dehydrogenase (Complex I) which catalyzes electron transfer from NADH through the respiratory chain, using ubiquinone as an electron acceptor.</text>
</comment>
<gene>
    <name evidence="17" type="primary">nad4L</name>
</gene>
<keyword evidence="7 16" id="KW-0812">Transmembrane</keyword>
<dbReference type="EC" id="7.1.1.2" evidence="3 16"/>